<protein>
    <submittedName>
        <fullName evidence="4">ABC transporter ATP-binding protein</fullName>
    </submittedName>
</protein>
<dbReference type="Pfam" id="PF00005">
    <property type="entry name" value="ABC_tran"/>
    <property type="match status" value="1"/>
</dbReference>
<dbReference type="PANTHER" id="PTHR43158:SF5">
    <property type="entry name" value="ABC TRANSPORTER, ATP-BINDING PROTEIN"/>
    <property type="match status" value="1"/>
</dbReference>
<evidence type="ECO:0000256" key="2">
    <source>
        <dbReference type="ARBA" id="ARBA00022840"/>
    </source>
</evidence>
<dbReference type="RefSeq" id="WP_067527797.1">
    <property type="nucleotide sequence ID" value="NZ_JABELX010000009.1"/>
</dbReference>
<dbReference type="EMBL" id="JABELX010000009">
    <property type="protein sequence ID" value="NNH73204.1"/>
    <property type="molecule type" value="Genomic_DNA"/>
</dbReference>
<keyword evidence="2 4" id="KW-0067">ATP-binding</keyword>
<dbReference type="PROSITE" id="PS50893">
    <property type="entry name" value="ABC_TRANSPORTER_2"/>
    <property type="match status" value="1"/>
</dbReference>
<dbReference type="SMART" id="SM00382">
    <property type="entry name" value="AAA"/>
    <property type="match status" value="1"/>
</dbReference>
<organism evidence="4 5">
    <name type="scientific">Nocardia uniformis</name>
    <dbReference type="NCBI Taxonomy" id="53432"/>
    <lineage>
        <taxon>Bacteria</taxon>
        <taxon>Bacillati</taxon>
        <taxon>Actinomycetota</taxon>
        <taxon>Actinomycetes</taxon>
        <taxon>Mycobacteriales</taxon>
        <taxon>Nocardiaceae</taxon>
        <taxon>Nocardia</taxon>
    </lineage>
</organism>
<feature type="domain" description="ABC transporter" evidence="3">
    <location>
        <begin position="5"/>
        <end position="236"/>
    </location>
</feature>
<dbReference type="SUPFAM" id="SSF52540">
    <property type="entry name" value="P-loop containing nucleoside triphosphate hydrolases"/>
    <property type="match status" value="1"/>
</dbReference>
<evidence type="ECO:0000256" key="1">
    <source>
        <dbReference type="ARBA" id="ARBA00022741"/>
    </source>
</evidence>
<dbReference type="Gene3D" id="3.40.50.300">
    <property type="entry name" value="P-loop containing nucleotide triphosphate hydrolases"/>
    <property type="match status" value="1"/>
</dbReference>
<dbReference type="InterPro" id="IPR003439">
    <property type="entry name" value="ABC_transporter-like_ATP-bd"/>
</dbReference>
<evidence type="ECO:0000259" key="3">
    <source>
        <dbReference type="PROSITE" id="PS50893"/>
    </source>
</evidence>
<dbReference type="GO" id="GO:0016887">
    <property type="term" value="F:ATP hydrolysis activity"/>
    <property type="evidence" value="ECO:0007669"/>
    <property type="project" value="InterPro"/>
</dbReference>
<comment type="caution">
    <text evidence="4">The sequence shown here is derived from an EMBL/GenBank/DDBJ whole genome shotgun (WGS) entry which is preliminary data.</text>
</comment>
<reference evidence="4 5" key="1">
    <citation type="submission" date="2020-05" db="EMBL/GenBank/DDBJ databases">
        <title>MicrobeNet Type strains.</title>
        <authorList>
            <person name="Nicholson A.C."/>
        </authorList>
    </citation>
    <scope>NUCLEOTIDE SEQUENCE [LARGE SCALE GENOMIC DNA]</scope>
    <source>
        <strain evidence="4 5">JCM 3224</strain>
    </source>
</reference>
<dbReference type="Proteomes" id="UP000586827">
    <property type="component" value="Unassembled WGS sequence"/>
</dbReference>
<proteinExistence type="predicted"/>
<dbReference type="InterPro" id="IPR003593">
    <property type="entry name" value="AAA+_ATPase"/>
</dbReference>
<name>A0A849C3E0_9NOCA</name>
<dbReference type="PANTHER" id="PTHR43158">
    <property type="entry name" value="SKFA PEPTIDE EXPORT ATP-BINDING PROTEIN SKFE"/>
    <property type="match status" value="1"/>
</dbReference>
<dbReference type="GO" id="GO:0005524">
    <property type="term" value="F:ATP binding"/>
    <property type="evidence" value="ECO:0007669"/>
    <property type="project" value="UniProtKB-KW"/>
</dbReference>
<dbReference type="AlphaFoldDB" id="A0A849C3E0"/>
<evidence type="ECO:0000313" key="5">
    <source>
        <dbReference type="Proteomes" id="UP000586827"/>
    </source>
</evidence>
<keyword evidence="5" id="KW-1185">Reference proteome</keyword>
<gene>
    <name evidence="4" type="ORF">HLB23_25670</name>
</gene>
<accession>A0A849C3E0</accession>
<keyword evidence="1" id="KW-0547">Nucleotide-binding</keyword>
<dbReference type="InterPro" id="IPR027417">
    <property type="entry name" value="P-loop_NTPase"/>
</dbReference>
<sequence length="294" mass="31953">MNIRIDVEKVMLRYPSSSENALEEVTFSLEGPGIHGLLGRNGAGKTSLLSVLAAFRKPSAGTVLLNGAPVYENADVASGICLVSGGGGSVENNWPEDRVDDALAVAAMLRPQWSADYADELLNKFELSGRKRFSELSRGQRAQIGCVLGLASRAPVTVFDETHLGMDAPARHLFYDELLRDNNEHPRLIILSTHLIDEVAPLLEDVVILRDGRVLLHEQVETLRAQGASVTGPADRVDDFVRDLTVLNRQQLGGTTRATVRGQLPAERHAAGLIVEPLALQELFIHLTTTEGVR</sequence>
<evidence type="ECO:0000313" key="4">
    <source>
        <dbReference type="EMBL" id="NNH73204.1"/>
    </source>
</evidence>